<dbReference type="InterPro" id="IPR050796">
    <property type="entry name" value="SCF_F-box_component"/>
</dbReference>
<dbReference type="SUPFAM" id="SSF81383">
    <property type="entry name" value="F-box domain"/>
    <property type="match status" value="1"/>
</dbReference>
<evidence type="ECO:0000313" key="3">
    <source>
        <dbReference type="Proteomes" id="UP000224567"/>
    </source>
</evidence>
<keyword evidence="3" id="KW-1185">Reference proteome</keyword>
<name>A0A2G2WV67_CAPBA</name>
<gene>
    <name evidence="2" type="ORF">CQW23_13352</name>
</gene>
<dbReference type="Proteomes" id="UP000224567">
    <property type="component" value="Unassembled WGS sequence"/>
</dbReference>
<evidence type="ECO:0000313" key="2">
    <source>
        <dbReference type="EMBL" id="PHT49144.1"/>
    </source>
</evidence>
<reference evidence="3" key="2">
    <citation type="journal article" date="2017" name="J. Anim. Genet.">
        <title>Multiple reference genome sequences of hot pepper reveal the massive evolution of plant disease resistance genes by retroduplication.</title>
        <authorList>
            <person name="Kim S."/>
            <person name="Park J."/>
            <person name="Yeom S.-I."/>
            <person name="Kim Y.-M."/>
            <person name="Seo E."/>
            <person name="Kim K.-T."/>
            <person name="Kim M.-S."/>
            <person name="Lee J.M."/>
            <person name="Cheong K."/>
            <person name="Shin H.-S."/>
            <person name="Kim S.-B."/>
            <person name="Han K."/>
            <person name="Lee J."/>
            <person name="Park M."/>
            <person name="Lee H.-A."/>
            <person name="Lee H.-Y."/>
            <person name="Lee Y."/>
            <person name="Oh S."/>
            <person name="Lee J.H."/>
            <person name="Choi E."/>
            <person name="Choi E."/>
            <person name="Lee S.E."/>
            <person name="Jeon J."/>
            <person name="Kim H."/>
            <person name="Choi G."/>
            <person name="Song H."/>
            <person name="Lee J."/>
            <person name="Lee S.-C."/>
            <person name="Kwon J.-K."/>
            <person name="Lee H.-Y."/>
            <person name="Koo N."/>
            <person name="Hong Y."/>
            <person name="Kim R.W."/>
            <person name="Kang W.-H."/>
            <person name="Huh J.H."/>
            <person name="Kang B.-C."/>
            <person name="Yang T.-J."/>
            <person name="Lee Y.-H."/>
            <person name="Bennetzen J.L."/>
            <person name="Choi D."/>
        </authorList>
    </citation>
    <scope>NUCLEOTIDE SEQUENCE [LARGE SCALE GENOMIC DNA]</scope>
    <source>
        <strain evidence="3">cv. PBC81</strain>
    </source>
</reference>
<dbReference type="InterPro" id="IPR001810">
    <property type="entry name" value="F-box_dom"/>
</dbReference>
<dbReference type="PANTHER" id="PTHR31672:SF13">
    <property type="entry name" value="F-BOX PROTEIN CPR30-LIKE"/>
    <property type="match status" value="1"/>
</dbReference>
<protein>
    <recommendedName>
        <fullName evidence="1">F-box domain-containing protein</fullName>
    </recommendedName>
</protein>
<feature type="domain" description="F-box" evidence="1">
    <location>
        <begin position="11"/>
        <end position="51"/>
    </location>
</feature>
<organism evidence="2 3">
    <name type="scientific">Capsicum baccatum</name>
    <name type="common">Peruvian pepper</name>
    <dbReference type="NCBI Taxonomy" id="33114"/>
    <lineage>
        <taxon>Eukaryota</taxon>
        <taxon>Viridiplantae</taxon>
        <taxon>Streptophyta</taxon>
        <taxon>Embryophyta</taxon>
        <taxon>Tracheophyta</taxon>
        <taxon>Spermatophyta</taxon>
        <taxon>Magnoliopsida</taxon>
        <taxon>eudicotyledons</taxon>
        <taxon>Gunneridae</taxon>
        <taxon>Pentapetalae</taxon>
        <taxon>asterids</taxon>
        <taxon>lamiids</taxon>
        <taxon>Solanales</taxon>
        <taxon>Solanaceae</taxon>
        <taxon>Solanoideae</taxon>
        <taxon>Capsiceae</taxon>
        <taxon>Capsicum</taxon>
    </lineage>
</organism>
<dbReference type="Gene3D" id="1.20.1280.50">
    <property type="match status" value="1"/>
</dbReference>
<dbReference type="SMART" id="SM00256">
    <property type="entry name" value="FBOX"/>
    <property type="match status" value="1"/>
</dbReference>
<dbReference type="OrthoDB" id="1255905at2759"/>
<dbReference type="InterPro" id="IPR036047">
    <property type="entry name" value="F-box-like_dom_sf"/>
</dbReference>
<dbReference type="AlphaFoldDB" id="A0A2G2WV67"/>
<dbReference type="PANTHER" id="PTHR31672">
    <property type="entry name" value="BNACNNG10540D PROTEIN"/>
    <property type="match status" value="1"/>
</dbReference>
<evidence type="ECO:0000259" key="1">
    <source>
        <dbReference type="SMART" id="SM00256"/>
    </source>
</evidence>
<comment type="caution">
    <text evidence="2">The sequence shown here is derived from an EMBL/GenBank/DDBJ whole genome shotgun (WGS) entry which is preliminary data.</text>
</comment>
<accession>A0A2G2WV67</accession>
<dbReference type="Pfam" id="PF00646">
    <property type="entry name" value="F-box"/>
    <property type="match status" value="1"/>
</dbReference>
<proteinExistence type="predicted"/>
<dbReference type="EMBL" id="MLFT02000005">
    <property type="protein sequence ID" value="PHT49144.1"/>
    <property type="molecule type" value="Genomic_DNA"/>
</dbReference>
<reference evidence="2 3" key="1">
    <citation type="journal article" date="2017" name="Genome Biol.">
        <title>New reference genome sequences of hot pepper reveal the massive evolution of plant disease-resistance genes by retroduplication.</title>
        <authorList>
            <person name="Kim S."/>
            <person name="Park J."/>
            <person name="Yeom S.I."/>
            <person name="Kim Y.M."/>
            <person name="Seo E."/>
            <person name="Kim K.T."/>
            <person name="Kim M.S."/>
            <person name="Lee J.M."/>
            <person name="Cheong K."/>
            <person name="Shin H.S."/>
            <person name="Kim S.B."/>
            <person name="Han K."/>
            <person name="Lee J."/>
            <person name="Park M."/>
            <person name="Lee H.A."/>
            <person name="Lee H.Y."/>
            <person name="Lee Y."/>
            <person name="Oh S."/>
            <person name="Lee J.H."/>
            <person name="Choi E."/>
            <person name="Choi E."/>
            <person name="Lee S.E."/>
            <person name="Jeon J."/>
            <person name="Kim H."/>
            <person name="Choi G."/>
            <person name="Song H."/>
            <person name="Lee J."/>
            <person name="Lee S.C."/>
            <person name="Kwon J.K."/>
            <person name="Lee H.Y."/>
            <person name="Koo N."/>
            <person name="Hong Y."/>
            <person name="Kim R.W."/>
            <person name="Kang W.H."/>
            <person name="Huh J.H."/>
            <person name="Kang B.C."/>
            <person name="Yang T.J."/>
            <person name="Lee Y.H."/>
            <person name="Bennetzen J.L."/>
            <person name="Choi D."/>
        </authorList>
    </citation>
    <scope>NUCLEOTIDE SEQUENCE [LARGE SCALE GENOMIC DNA]</scope>
    <source>
        <strain evidence="3">cv. PBC81</strain>
    </source>
</reference>
<sequence length="174" mass="19570">MGTSIDNGVPVLEDLTLEILQRLPVKSSLRFKCISKNWYNLINSLVFVRKHYNDHGSNKRPKILFHDFDEDASNDMIRMTIISEDDSEGGGGTPLIEKPHHLRGFGVDMSLDSPVDGVFLFNGTKSKTEYDPFLGLWNPATRVVTTLPPFHFKPQPALLQDIGAYILSCKISHD</sequence>